<proteinExistence type="predicted"/>
<comment type="caution">
    <text evidence="2">The sequence shown here is derived from an EMBL/GenBank/DDBJ whole genome shotgun (WGS) entry which is preliminary data.</text>
</comment>
<evidence type="ECO:0000256" key="1">
    <source>
        <dbReference type="SAM" id="MobiDB-lite"/>
    </source>
</evidence>
<protein>
    <recommendedName>
        <fullName evidence="4">SWIM-type domain-containing protein</fullName>
    </recommendedName>
</protein>
<dbReference type="GeneID" id="95978927"/>
<dbReference type="Proteomes" id="UP001562354">
    <property type="component" value="Unassembled WGS sequence"/>
</dbReference>
<feature type="compositionally biased region" description="Low complexity" evidence="1">
    <location>
        <begin position="139"/>
        <end position="157"/>
    </location>
</feature>
<gene>
    <name evidence="2" type="ORF">AAFC00_005228</name>
</gene>
<dbReference type="EMBL" id="JBFMKM010000004">
    <property type="protein sequence ID" value="KAL1306538.1"/>
    <property type="molecule type" value="Genomic_DNA"/>
</dbReference>
<accession>A0ABR3PK58</accession>
<keyword evidence="3" id="KW-1185">Reference proteome</keyword>
<dbReference type="RefSeq" id="XP_069202810.1">
    <property type="nucleotide sequence ID" value="XM_069344979.1"/>
</dbReference>
<reference evidence="2 3" key="1">
    <citation type="submission" date="2024-07" db="EMBL/GenBank/DDBJ databases">
        <title>Draft sequence of the Neodothiora populina.</title>
        <authorList>
            <person name="Drown D.D."/>
            <person name="Schuette U.S."/>
            <person name="Buechlein A.B."/>
            <person name="Rusch D.R."/>
            <person name="Winton L.W."/>
            <person name="Adams G.A."/>
        </authorList>
    </citation>
    <scope>NUCLEOTIDE SEQUENCE [LARGE SCALE GENOMIC DNA]</scope>
    <source>
        <strain evidence="2 3">CPC 39397</strain>
    </source>
</reference>
<feature type="compositionally biased region" description="Polar residues" evidence="1">
    <location>
        <begin position="37"/>
        <end position="52"/>
    </location>
</feature>
<evidence type="ECO:0008006" key="4">
    <source>
        <dbReference type="Google" id="ProtNLM"/>
    </source>
</evidence>
<feature type="region of interest" description="Disordered" evidence="1">
    <location>
        <begin position="139"/>
        <end position="168"/>
    </location>
</feature>
<evidence type="ECO:0000313" key="2">
    <source>
        <dbReference type="EMBL" id="KAL1306538.1"/>
    </source>
</evidence>
<evidence type="ECO:0000313" key="3">
    <source>
        <dbReference type="Proteomes" id="UP001562354"/>
    </source>
</evidence>
<organism evidence="2 3">
    <name type="scientific">Neodothiora populina</name>
    <dbReference type="NCBI Taxonomy" id="2781224"/>
    <lineage>
        <taxon>Eukaryota</taxon>
        <taxon>Fungi</taxon>
        <taxon>Dikarya</taxon>
        <taxon>Ascomycota</taxon>
        <taxon>Pezizomycotina</taxon>
        <taxon>Dothideomycetes</taxon>
        <taxon>Dothideomycetidae</taxon>
        <taxon>Dothideales</taxon>
        <taxon>Dothioraceae</taxon>
        <taxon>Neodothiora</taxon>
    </lineage>
</organism>
<sequence length="321" mass="33274">MAGPPPRSSRAFITSLITSLSSKPSSAAESGADGTKGQETVIQQNPSSTTARNPDPLKTLSENQRNILLTLHVLFPHELLPALDLLDRDLVTRFTVVDDPATATVSSTRKRNIYYVRSAQQQQGSSSYYSSKRYRDATASNTASLSNSSGNNAASSGPGQKTSTDHSSKHYEVRPVAWSCSCPAFAFSAFPSRLTTARTTVWNGGGAGSYVCKGTADVGDEDDVQAFINEEGDEADEEEAWTVGGLSLSPTIATRGGNGGGAAGSGISESGGGGGGAGGVPICKHLLACTLVENSELFSGFVRTEVVGIDDIVGWGAGWGG</sequence>
<name>A0ABR3PK58_9PEZI</name>
<feature type="region of interest" description="Disordered" evidence="1">
    <location>
        <begin position="22"/>
        <end position="57"/>
    </location>
</feature>